<name>A0A9R1V2Z3_LACSA</name>
<reference evidence="1 2" key="1">
    <citation type="journal article" date="2017" name="Nat. Commun.">
        <title>Genome assembly with in vitro proximity ligation data and whole-genome triplication in lettuce.</title>
        <authorList>
            <person name="Reyes-Chin-Wo S."/>
            <person name="Wang Z."/>
            <person name="Yang X."/>
            <person name="Kozik A."/>
            <person name="Arikit S."/>
            <person name="Song C."/>
            <person name="Xia L."/>
            <person name="Froenicke L."/>
            <person name="Lavelle D.O."/>
            <person name="Truco M.J."/>
            <person name="Xia R."/>
            <person name="Zhu S."/>
            <person name="Xu C."/>
            <person name="Xu H."/>
            <person name="Xu X."/>
            <person name="Cox K."/>
            <person name="Korf I."/>
            <person name="Meyers B.C."/>
            <person name="Michelmore R.W."/>
        </authorList>
    </citation>
    <scope>NUCLEOTIDE SEQUENCE [LARGE SCALE GENOMIC DNA]</scope>
    <source>
        <strain evidence="2">cv. Salinas</strain>
        <tissue evidence="1">Seedlings</tissue>
    </source>
</reference>
<dbReference type="AlphaFoldDB" id="A0A9R1V2Z3"/>
<dbReference type="PANTHER" id="PTHR33710:SF64">
    <property type="entry name" value="ENDONUCLEASE_EXONUCLEASE_PHOSPHATASE DOMAIN-CONTAINING PROTEIN"/>
    <property type="match status" value="1"/>
</dbReference>
<dbReference type="Proteomes" id="UP000235145">
    <property type="component" value="Unassembled WGS sequence"/>
</dbReference>
<evidence type="ECO:0000313" key="1">
    <source>
        <dbReference type="EMBL" id="KAJ0197418.1"/>
    </source>
</evidence>
<accession>A0A9R1V2Z3</accession>
<protein>
    <recommendedName>
        <fullName evidence="3">Endonuclease/exonuclease/phosphatase domain-containing protein</fullName>
    </recommendedName>
</protein>
<dbReference type="EMBL" id="NBSK02000007">
    <property type="protein sequence ID" value="KAJ0197418.1"/>
    <property type="molecule type" value="Genomic_DNA"/>
</dbReference>
<sequence length="141" mass="16327">MICEGPSAARRSNKWFEGILYGWKEIHIHEGAKLSKIDQVLVNQSFLDSWPNVALTALPKEYLDHCPLILLTSSVNFGPPPFRFYNSWLYHPNFNNLIRITVEKFLYNGPPDKVLSAKIRNIKDAIIEWKIKEGEKERGMI</sequence>
<gene>
    <name evidence="1" type="ORF">LSAT_V11C700352530</name>
</gene>
<organism evidence="1 2">
    <name type="scientific">Lactuca sativa</name>
    <name type="common">Garden lettuce</name>
    <dbReference type="NCBI Taxonomy" id="4236"/>
    <lineage>
        <taxon>Eukaryota</taxon>
        <taxon>Viridiplantae</taxon>
        <taxon>Streptophyta</taxon>
        <taxon>Embryophyta</taxon>
        <taxon>Tracheophyta</taxon>
        <taxon>Spermatophyta</taxon>
        <taxon>Magnoliopsida</taxon>
        <taxon>eudicotyledons</taxon>
        <taxon>Gunneridae</taxon>
        <taxon>Pentapetalae</taxon>
        <taxon>asterids</taxon>
        <taxon>campanulids</taxon>
        <taxon>Asterales</taxon>
        <taxon>Asteraceae</taxon>
        <taxon>Cichorioideae</taxon>
        <taxon>Cichorieae</taxon>
        <taxon>Lactucinae</taxon>
        <taxon>Lactuca</taxon>
    </lineage>
</organism>
<dbReference type="PANTHER" id="PTHR33710">
    <property type="entry name" value="BNAC02G09200D PROTEIN"/>
    <property type="match status" value="1"/>
</dbReference>
<evidence type="ECO:0008006" key="3">
    <source>
        <dbReference type="Google" id="ProtNLM"/>
    </source>
</evidence>
<evidence type="ECO:0000313" key="2">
    <source>
        <dbReference type="Proteomes" id="UP000235145"/>
    </source>
</evidence>
<comment type="caution">
    <text evidence="1">The sequence shown here is derived from an EMBL/GenBank/DDBJ whole genome shotgun (WGS) entry which is preliminary data.</text>
</comment>
<proteinExistence type="predicted"/>
<keyword evidence="2" id="KW-1185">Reference proteome</keyword>